<dbReference type="PRINTS" id="PR00747">
    <property type="entry name" value="GLYHDRLASE47"/>
</dbReference>
<organism evidence="14">
    <name type="scientific">Aphanomyces astaci</name>
    <name type="common">Crayfish plague agent</name>
    <dbReference type="NCBI Taxonomy" id="112090"/>
    <lineage>
        <taxon>Eukaryota</taxon>
        <taxon>Sar</taxon>
        <taxon>Stramenopiles</taxon>
        <taxon>Oomycota</taxon>
        <taxon>Saprolegniomycetes</taxon>
        <taxon>Saprolegniales</taxon>
        <taxon>Verrucalvaceae</taxon>
        <taxon>Aphanomyces</taxon>
    </lineage>
</organism>
<dbReference type="GeneID" id="20818225"/>
<feature type="active site" description="Proton donor" evidence="10">
    <location>
        <position position="406"/>
    </location>
</feature>
<dbReference type="GO" id="GO:0005783">
    <property type="term" value="C:endoplasmic reticulum"/>
    <property type="evidence" value="ECO:0007669"/>
    <property type="project" value="TreeGrafter"/>
</dbReference>
<dbReference type="GO" id="GO:0005975">
    <property type="term" value="P:carbohydrate metabolic process"/>
    <property type="evidence" value="ECO:0007669"/>
    <property type="project" value="InterPro"/>
</dbReference>
<dbReference type="GO" id="GO:0005509">
    <property type="term" value="F:calcium ion binding"/>
    <property type="evidence" value="ECO:0007669"/>
    <property type="project" value="InterPro"/>
</dbReference>
<keyword evidence="6 11" id="KW-0106">Calcium</keyword>
<comment type="catalytic activity">
    <reaction evidence="8">
        <text>N(4)-(alpha-D-Man-(1-&gt;2)-alpha-D-Man-(1-&gt;2)-alpha-D-Man-(1-&gt;3)-[alpha-D-Man-(1-&gt;3)-[alpha-D-Man-(1-&gt;2)-alpha-D-Man-(1-&gt;6)]-alpha-D-Man-(1-&gt;6)]-beta-D-Man-(1-&gt;4)-beta-D-GlcNAc-(1-&gt;4)-beta-D-GlcNAc)-L-asparaginyl-[protein] (N-glucan mannose isomer 8A1,2,3B1,3) + 3 H2O = N(4)-(alpha-D-Man-(1-&gt;3)-[alpha-D-Man-(1-&gt;3)-[alpha-D-Man-(1-&gt;6)]-alpha-D-Man-(1-&gt;6)]-beta-D-Man-(1-&gt;4)-beta-D-GlcNAc-(1-&gt;4)-beta-D-GlcNAc)-L-asparaginyl-[protein] (N-glucan mannose isomer 5A1,2) + 3 beta-D-mannose</text>
        <dbReference type="Rhea" id="RHEA:56028"/>
        <dbReference type="Rhea" id="RHEA-COMP:14358"/>
        <dbReference type="Rhea" id="RHEA-COMP:14367"/>
        <dbReference type="ChEBI" id="CHEBI:15377"/>
        <dbReference type="ChEBI" id="CHEBI:28563"/>
        <dbReference type="ChEBI" id="CHEBI:59087"/>
        <dbReference type="ChEBI" id="CHEBI:60628"/>
        <dbReference type="EC" id="3.2.1.113"/>
    </reaction>
</comment>
<evidence type="ECO:0000256" key="1">
    <source>
        <dbReference type="ARBA" id="ARBA00001913"/>
    </source>
</evidence>
<dbReference type="InterPro" id="IPR001382">
    <property type="entry name" value="Glyco_hydro_47"/>
</dbReference>
<evidence type="ECO:0000256" key="10">
    <source>
        <dbReference type="PIRSR" id="PIRSR601382-1"/>
    </source>
</evidence>
<evidence type="ECO:0000256" key="6">
    <source>
        <dbReference type="ARBA" id="ARBA00022837"/>
    </source>
</evidence>
<keyword evidence="5 13" id="KW-0378">Hydrolase</keyword>
<dbReference type="EMBL" id="KI913195">
    <property type="protein sequence ID" value="ETV67638.1"/>
    <property type="molecule type" value="Genomic_DNA"/>
</dbReference>
<evidence type="ECO:0000256" key="13">
    <source>
        <dbReference type="RuleBase" id="RU361193"/>
    </source>
</evidence>
<feature type="active site" evidence="10">
    <location>
        <position position="433"/>
    </location>
</feature>
<sequence length="541" mass="60608">MAVMSSRYQWVLVAGAICCFLNVMYLASKYGMLEGLIPKNKALRRVNAADANARDATATSRRVVTPSETLHPLIAMPTLTNDTNMQRQVTAAMSWAWGAYRKHAFGFDSLNVKDMVKDGLPGHDMAISLVDSLDSLYIMGLQDEFNEAVDWAESNLAARFPLPPRVSIFETTIRNLGGLLSAYTLCGRPALLTLADDLGARLHRGLNETALPLSLVSLVDGSTSDSSYVAEFTTIQLEFKYLAQLTGKTEYHDTVELLMDKVAEIVARDFPTGVLPVIVDSHNGKIHRGVIKLGAGGDSYYEYLLKQWLFSDKKATKYKDMYINAVNGIMTTLVGRTKKSNWLFLGELDTARGLSPKMDHLVCFVPGMLALGYVNGMPRSHLTLAQELVHTCFQMYNQMGSKMAPEIAYFNTATTADDIQVHPQDAFNILRPETVESLMIMYRVTKNETYRAWGKLIFDAFERNARLDSGGYSSVGNVDQTSATKFFRPTMDSFFMAETLKYFYLLFSDEETIPLYKYVFNTEAHPFPIQRDQQQPQARPN</sequence>
<dbReference type="VEuPathDB" id="FungiDB:H257_16229"/>
<keyword evidence="7 12" id="KW-1015">Disulfide bond</keyword>
<evidence type="ECO:0000256" key="4">
    <source>
        <dbReference type="ARBA" id="ARBA00022723"/>
    </source>
</evidence>
<evidence type="ECO:0000256" key="2">
    <source>
        <dbReference type="ARBA" id="ARBA00004922"/>
    </source>
</evidence>
<dbReference type="PANTHER" id="PTHR11742">
    <property type="entry name" value="MANNOSYL-OLIGOSACCHARIDE ALPHA-1,2-MANNOSIDASE-RELATED"/>
    <property type="match status" value="1"/>
</dbReference>
<dbReference type="OrthoDB" id="8118055at2759"/>
<dbReference type="InterPro" id="IPR012341">
    <property type="entry name" value="6hp_glycosidase-like_sf"/>
</dbReference>
<dbReference type="Gene3D" id="1.50.10.10">
    <property type="match status" value="1"/>
</dbReference>
<evidence type="ECO:0000256" key="12">
    <source>
        <dbReference type="PIRSR" id="PIRSR601382-3"/>
    </source>
</evidence>
<evidence type="ECO:0000256" key="9">
    <source>
        <dbReference type="ARBA" id="ARBA00048605"/>
    </source>
</evidence>
<accession>W4FLT3</accession>
<evidence type="ECO:0000256" key="7">
    <source>
        <dbReference type="ARBA" id="ARBA00023157"/>
    </source>
</evidence>
<comment type="similarity">
    <text evidence="3 13">Belongs to the glycosyl hydrolase 47 family.</text>
</comment>
<dbReference type="InterPro" id="IPR036026">
    <property type="entry name" value="Seven-hairpin_glycosidases"/>
</dbReference>
<dbReference type="Pfam" id="PF01532">
    <property type="entry name" value="Glyco_hydro_47"/>
    <property type="match status" value="1"/>
</dbReference>
<dbReference type="AlphaFoldDB" id="W4FLT3"/>
<dbReference type="PANTHER" id="PTHR11742:SF55">
    <property type="entry name" value="ENDOPLASMIC RETICULUM MANNOSYL-OLIGOSACCHARIDE 1,2-ALPHA-MANNOSIDASE"/>
    <property type="match status" value="1"/>
</dbReference>
<dbReference type="SUPFAM" id="SSF48225">
    <property type="entry name" value="Seven-hairpin glycosidases"/>
    <property type="match status" value="1"/>
</dbReference>
<proteinExistence type="inferred from homology"/>
<evidence type="ECO:0000256" key="5">
    <source>
        <dbReference type="ARBA" id="ARBA00022801"/>
    </source>
</evidence>
<dbReference type="STRING" id="112090.W4FLT3"/>
<dbReference type="GO" id="GO:0016020">
    <property type="term" value="C:membrane"/>
    <property type="evidence" value="ECO:0007669"/>
    <property type="project" value="InterPro"/>
</dbReference>
<dbReference type="InterPro" id="IPR050749">
    <property type="entry name" value="Glycosyl_Hydrolase_47"/>
</dbReference>
<name>W4FLT3_APHAT</name>
<comment type="cofactor">
    <cofactor evidence="1 11">
        <name>Ca(2+)</name>
        <dbReference type="ChEBI" id="CHEBI:29108"/>
    </cofactor>
</comment>
<feature type="disulfide bond" evidence="12">
    <location>
        <begin position="363"/>
        <end position="392"/>
    </location>
</feature>
<reference evidence="14" key="1">
    <citation type="submission" date="2013-12" db="EMBL/GenBank/DDBJ databases">
        <title>The Genome Sequence of Aphanomyces astaci APO3.</title>
        <authorList>
            <consortium name="The Broad Institute Genomics Platform"/>
            <person name="Russ C."/>
            <person name="Tyler B."/>
            <person name="van West P."/>
            <person name="Dieguez-Uribeondo J."/>
            <person name="Young S.K."/>
            <person name="Zeng Q."/>
            <person name="Gargeya S."/>
            <person name="Fitzgerald M."/>
            <person name="Abouelleil A."/>
            <person name="Alvarado L."/>
            <person name="Chapman S.B."/>
            <person name="Gainer-Dewar J."/>
            <person name="Goldberg J."/>
            <person name="Griggs A."/>
            <person name="Gujja S."/>
            <person name="Hansen M."/>
            <person name="Howarth C."/>
            <person name="Imamovic A."/>
            <person name="Ireland A."/>
            <person name="Larimer J."/>
            <person name="McCowan C."/>
            <person name="Murphy C."/>
            <person name="Pearson M."/>
            <person name="Poon T.W."/>
            <person name="Priest M."/>
            <person name="Roberts A."/>
            <person name="Saif S."/>
            <person name="Shea T."/>
            <person name="Sykes S."/>
            <person name="Wortman J."/>
            <person name="Nusbaum C."/>
            <person name="Birren B."/>
        </authorList>
    </citation>
    <scope>NUCLEOTIDE SEQUENCE [LARGE SCALE GENOMIC DNA]</scope>
    <source>
        <strain evidence="14">APO3</strain>
    </source>
</reference>
<gene>
    <name evidence="14" type="ORF">H257_16229</name>
</gene>
<feature type="active site" description="Proton donor" evidence="10">
    <location>
        <position position="170"/>
    </location>
</feature>
<evidence type="ECO:0000313" key="14">
    <source>
        <dbReference type="EMBL" id="ETV67638.1"/>
    </source>
</evidence>
<keyword evidence="4 11" id="KW-0479">Metal-binding</keyword>
<dbReference type="GO" id="GO:0004571">
    <property type="term" value="F:mannosyl-oligosaccharide 1,2-alpha-mannosidase activity"/>
    <property type="evidence" value="ECO:0007669"/>
    <property type="project" value="UniProtKB-EC"/>
</dbReference>
<keyword evidence="13" id="KW-0326">Glycosidase</keyword>
<comment type="pathway">
    <text evidence="2">Protein modification; protein glycosylation.</text>
</comment>
<dbReference type="RefSeq" id="XP_009842895.1">
    <property type="nucleotide sequence ID" value="XM_009844593.1"/>
</dbReference>
<feature type="active site" evidence="10">
    <location>
        <position position="298"/>
    </location>
</feature>
<evidence type="ECO:0000256" key="3">
    <source>
        <dbReference type="ARBA" id="ARBA00007658"/>
    </source>
</evidence>
<feature type="binding site" evidence="11">
    <location>
        <position position="522"/>
    </location>
    <ligand>
        <name>Ca(2+)</name>
        <dbReference type="ChEBI" id="CHEBI:29108"/>
    </ligand>
</feature>
<comment type="catalytic activity">
    <reaction evidence="9">
        <text>N(4)-(alpha-D-Man-(1-&gt;2)-alpha-D-Man-(1-&gt;2)-alpha-D-Man-(1-&gt;3)-[alpha-D-Man-(1-&gt;2)-alpha-D-Man-(1-&gt;3)-[alpha-D-Man-(1-&gt;2)-alpha-D-Man-(1-&gt;6)]-alpha-D-Man-(1-&gt;6)]-beta-D-Man-(1-&gt;4)-beta-D-GlcNAc-(1-&gt;4)-beta-D-GlcNAc)-L-asparaginyl-[protein] (N-glucan mannose isomer 9A1,2,3B1,2,3) + 4 H2O = N(4)-(alpha-D-Man-(1-&gt;3)-[alpha-D-Man-(1-&gt;3)-[alpha-D-Man-(1-&gt;6)]-alpha-D-Man-(1-&gt;6)]-beta-D-Man-(1-&gt;4)-beta-D-GlcNAc-(1-&gt;4)-beta-D-GlcNAc)-L-asparaginyl-[protein] (N-glucan mannose isomer 5A1,2) + 4 beta-D-mannose</text>
        <dbReference type="Rhea" id="RHEA:56008"/>
        <dbReference type="Rhea" id="RHEA-COMP:14356"/>
        <dbReference type="Rhea" id="RHEA-COMP:14367"/>
        <dbReference type="ChEBI" id="CHEBI:15377"/>
        <dbReference type="ChEBI" id="CHEBI:28563"/>
        <dbReference type="ChEBI" id="CHEBI:59087"/>
        <dbReference type="ChEBI" id="CHEBI:139493"/>
        <dbReference type="EC" id="3.2.1.113"/>
    </reaction>
</comment>
<evidence type="ECO:0000256" key="11">
    <source>
        <dbReference type="PIRSR" id="PIRSR601382-2"/>
    </source>
</evidence>
<evidence type="ECO:0000256" key="8">
    <source>
        <dbReference type="ARBA" id="ARBA00047669"/>
    </source>
</evidence>
<dbReference type="EC" id="3.2.1.-" evidence="13"/>
<protein>
    <recommendedName>
        <fullName evidence="13">alpha-1,2-Mannosidase</fullName>
        <ecNumber evidence="13">3.2.1.-</ecNumber>
    </recommendedName>
</protein>